<protein>
    <submittedName>
        <fullName evidence="7">Nitroreductase family protein</fullName>
    </submittedName>
</protein>
<keyword evidence="3" id="KW-0285">Flavoprotein</keyword>
<evidence type="ECO:0000259" key="6">
    <source>
        <dbReference type="Pfam" id="PF00881"/>
    </source>
</evidence>
<dbReference type="Proteomes" id="UP000823886">
    <property type="component" value="Unassembled WGS sequence"/>
</dbReference>
<evidence type="ECO:0000256" key="5">
    <source>
        <dbReference type="ARBA" id="ARBA00023002"/>
    </source>
</evidence>
<dbReference type="GO" id="GO:0016491">
    <property type="term" value="F:oxidoreductase activity"/>
    <property type="evidence" value="ECO:0007669"/>
    <property type="project" value="UniProtKB-KW"/>
</dbReference>
<evidence type="ECO:0000313" key="8">
    <source>
        <dbReference type="Proteomes" id="UP000823886"/>
    </source>
</evidence>
<comment type="caution">
    <text evidence="7">The sequence shown here is derived from an EMBL/GenBank/DDBJ whole genome shotgun (WGS) entry which is preliminary data.</text>
</comment>
<dbReference type="InterPro" id="IPR000415">
    <property type="entry name" value="Nitroreductase-like"/>
</dbReference>
<keyword evidence="4" id="KW-0288">FMN</keyword>
<sequence length="170" mass="18993">MEFLNVIKDRYSCKKFDGRQVVKEQLDAILEAGRLAPTAKNLQEQKIYVIQTKEGLAKIDQITPCRYGAGTVLVVAFDKTHVFTYPGEKRDSGIEDATIVATHLMLAAQANGIDSCWINFFDPEVMAKELGLPENEEVLMMLDLGYAVEGTKPLAPHSQRKELSETVVYL</sequence>
<comment type="cofactor">
    <cofactor evidence="1">
        <name>FMN</name>
        <dbReference type="ChEBI" id="CHEBI:58210"/>
    </cofactor>
</comment>
<evidence type="ECO:0000256" key="4">
    <source>
        <dbReference type="ARBA" id="ARBA00022643"/>
    </source>
</evidence>
<dbReference type="CDD" id="cd20609">
    <property type="entry name" value="nitroreductase"/>
    <property type="match status" value="1"/>
</dbReference>
<dbReference type="PANTHER" id="PTHR43673:SF2">
    <property type="entry name" value="NITROREDUCTASE"/>
    <property type="match status" value="1"/>
</dbReference>
<gene>
    <name evidence="7" type="ORF">H9753_13300</name>
</gene>
<reference evidence="7" key="1">
    <citation type="journal article" date="2021" name="PeerJ">
        <title>Extensive microbial diversity within the chicken gut microbiome revealed by metagenomics and culture.</title>
        <authorList>
            <person name="Gilroy R."/>
            <person name="Ravi A."/>
            <person name="Getino M."/>
            <person name="Pursley I."/>
            <person name="Horton D.L."/>
            <person name="Alikhan N.F."/>
            <person name="Baker D."/>
            <person name="Gharbi K."/>
            <person name="Hall N."/>
            <person name="Watson M."/>
            <person name="Adriaenssens E.M."/>
            <person name="Foster-Nyarko E."/>
            <person name="Jarju S."/>
            <person name="Secka A."/>
            <person name="Antonio M."/>
            <person name="Oren A."/>
            <person name="Chaudhuri R.R."/>
            <person name="La Ragione R."/>
            <person name="Hildebrand F."/>
            <person name="Pallen M.J."/>
        </authorList>
    </citation>
    <scope>NUCLEOTIDE SEQUENCE</scope>
    <source>
        <strain evidence="7">ChiBcec2-3848</strain>
    </source>
</reference>
<evidence type="ECO:0000313" key="7">
    <source>
        <dbReference type="EMBL" id="HJC64567.1"/>
    </source>
</evidence>
<comment type="similarity">
    <text evidence="2">Belongs to the nitroreductase family.</text>
</comment>
<evidence type="ECO:0000256" key="2">
    <source>
        <dbReference type="ARBA" id="ARBA00007118"/>
    </source>
</evidence>
<evidence type="ECO:0000256" key="1">
    <source>
        <dbReference type="ARBA" id="ARBA00001917"/>
    </source>
</evidence>
<name>A0A9D2PP03_9FIRM</name>
<evidence type="ECO:0000256" key="3">
    <source>
        <dbReference type="ARBA" id="ARBA00022630"/>
    </source>
</evidence>
<accession>A0A9D2PP03</accession>
<organism evidence="7 8">
    <name type="scientific">Candidatus Blautia merdavium</name>
    <dbReference type="NCBI Taxonomy" id="2838494"/>
    <lineage>
        <taxon>Bacteria</taxon>
        <taxon>Bacillati</taxon>
        <taxon>Bacillota</taxon>
        <taxon>Clostridia</taxon>
        <taxon>Lachnospirales</taxon>
        <taxon>Lachnospiraceae</taxon>
        <taxon>Blautia</taxon>
    </lineage>
</organism>
<dbReference type="Pfam" id="PF00881">
    <property type="entry name" value="Nitroreductase"/>
    <property type="match status" value="2"/>
</dbReference>
<dbReference type="AlphaFoldDB" id="A0A9D2PP03"/>
<reference evidence="7" key="2">
    <citation type="submission" date="2021-04" db="EMBL/GenBank/DDBJ databases">
        <authorList>
            <person name="Gilroy R."/>
        </authorList>
    </citation>
    <scope>NUCLEOTIDE SEQUENCE</scope>
    <source>
        <strain evidence="7">ChiBcec2-3848</strain>
    </source>
</reference>
<dbReference type="Gene3D" id="3.40.109.10">
    <property type="entry name" value="NADH Oxidase"/>
    <property type="match status" value="1"/>
</dbReference>
<proteinExistence type="inferred from homology"/>
<feature type="domain" description="Nitroreductase" evidence="6">
    <location>
        <begin position="7"/>
        <end position="61"/>
    </location>
</feature>
<keyword evidence="5" id="KW-0560">Oxidoreductase</keyword>
<dbReference type="PANTHER" id="PTHR43673">
    <property type="entry name" value="NAD(P)H NITROREDUCTASE YDGI-RELATED"/>
    <property type="match status" value="1"/>
</dbReference>
<dbReference type="InterPro" id="IPR029479">
    <property type="entry name" value="Nitroreductase"/>
</dbReference>
<dbReference type="EMBL" id="DWVZ01000184">
    <property type="protein sequence ID" value="HJC64567.1"/>
    <property type="molecule type" value="Genomic_DNA"/>
</dbReference>
<feature type="domain" description="Nitroreductase" evidence="6">
    <location>
        <begin position="68"/>
        <end position="146"/>
    </location>
</feature>
<dbReference type="SUPFAM" id="SSF55469">
    <property type="entry name" value="FMN-dependent nitroreductase-like"/>
    <property type="match status" value="1"/>
</dbReference>